<proteinExistence type="predicted"/>
<keyword evidence="3" id="KW-1185">Reference proteome</keyword>
<feature type="transmembrane region" description="Helical" evidence="1">
    <location>
        <begin position="12"/>
        <end position="31"/>
    </location>
</feature>
<dbReference type="EMBL" id="JAHQIW010004126">
    <property type="protein sequence ID" value="KAJ1361166.1"/>
    <property type="molecule type" value="Genomic_DNA"/>
</dbReference>
<dbReference type="AlphaFoldDB" id="A0AAD5QVH8"/>
<gene>
    <name evidence="2" type="ORF">KIN20_020359</name>
</gene>
<protein>
    <submittedName>
        <fullName evidence="2">Uncharacterized protein</fullName>
    </submittedName>
</protein>
<keyword evidence="1" id="KW-0472">Membrane</keyword>
<keyword evidence="1" id="KW-1133">Transmembrane helix</keyword>
<name>A0AAD5QVH8_PARTN</name>
<comment type="caution">
    <text evidence="2">The sequence shown here is derived from an EMBL/GenBank/DDBJ whole genome shotgun (WGS) entry which is preliminary data.</text>
</comment>
<reference evidence="2" key="1">
    <citation type="submission" date="2021-06" db="EMBL/GenBank/DDBJ databases">
        <title>Parelaphostrongylus tenuis whole genome reference sequence.</title>
        <authorList>
            <person name="Garwood T.J."/>
            <person name="Larsen P.A."/>
            <person name="Fountain-Jones N.M."/>
            <person name="Garbe J.R."/>
            <person name="Macchietto M.G."/>
            <person name="Kania S.A."/>
            <person name="Gerhold R.W."/>
            <person name="Richards J.E."/>
            <person name="Wolf T.M."/>
        </authorList>
    </citation>
    <scope>NUCLEOTIDE SEQUENCE</scope>
    <source>
        <strain evidence="2">MNPRO001-30</strain>
        <tissue evidence="2">Meninges</tissue>
    </source>
</reference>
<evidence type="ECO:0000256" key="1">
    <source>
        <dbReference type="SAM" id="Phobius"/>
    </source>
</evidence>
<dbReference type="Proteomes" id="UP001196413">
    <property type="component" value="Unassembled WGS sequence"/>
</dbReference>
<keyword evidence="1" id="KW-0812">Transmembrane</keyword>
<organism evidence="2 3">
    <name type="scientific">Parelaphostrongylus tenuis</name>
    <name type="common">Meningeal worm</name>
    <dbReference type="NCBI Taxonomy" id="148309"/>
    <lineage>
        <taxon>Eukaryota</taxon>
        <taxon>Metazoa</taxon>
        <taxon>Ecdysozoa</taxon>
        <taxon>Nematoda</taxon>
        <taxon>Chromadorea</taxon>
        <taxon>Rhabditida</taxon>
        <taxon>Rhabditina</taxon>
        <taxon>Rhabditomorpha</taxon>
        <taxon>Strongyloidea</taxon>
        <taxon>Metastrongylidae</taxon>
        <taxon>Parelaphostrongylus</taxon>
    </lineage>
</organism>
<accession>A0AAD5QVH8</accession>
<sequence length="54" mass="5654">MVGELFTSLSALVGHVAHMLLFAILGSFSVIGGSEKGIRNGTTINVDLLSYCGR</sequence>
<evidence type="ECO:0000313" key="3">
    <source>
        <dbReference type="Proteomes" id="UP001196413"/>
    </source>
</evidence>
<evidence type="ECO:0000313" key="2">
    <source>
        <dbReference type="EMBL" id="KAJ1361166.1"/>
    </source>
</evidence>